<dbReference type="STRING" id="344612.A1CTT1"/>
<keyword evidence="3" id="KW-1185">Reference proteome</keyword>
<protein>
    <recommendedName>
        <fullName evidence="4">Protamine P1</fullName>
    </recommendedName>
</protein>
<organism evidence="2 3">
    <name type="scientific">Aspergillus clavatus (strain ATCC 1007 / CBS 513.65 / DSM 816 / NCTC 3887 / NRRL 1 / QM 1276 / 107)</name>
    <dbReference type="NCBI Taxonomy" id="344612"/>
    <lineage>
        <taxon>Eukaryota</taxon>
        <taxon>Fungi</taxon>
        <taxon>Dikarya</taxon>
        <taxon>Ascomycota</taxon>
        <taxon>Pezizomycotina</taxon>
        <taxon>Eurotiomycetes</taxon>
        <taxon>Eurotiomycetidae</taxon>
        <taxon>Eurotiales</taxon>
        <taxon>Aspergillaceae</taxon>
        <taxon>Aspergillus</taxon>
        <taxon>Aspergillus subgen. Fumigati</taxon>
    </lineage>
</organism>
<feature type="compositionally biased region" description="Basic and acidic residues" evidence="1">
    <location>
        <begin position="488"/>
        <end position="501"/>
    </location>
</feature>
<dbReference type="eggNOG" id="ENOG502SYKX">
    <property type="taxonomic scope" value="Eukaryota"/>
</dbReference>
<feature type="compositionally biased region" description="Polar residues" evidence="1">
    <location>
        <begin position="268"/>
        <end position="278"/>
    </location>
</feature>
<reference evidence="2 3" key="1">
    <citation type="journal article" date="2008" name="PLoS Genet.">
        <title>Genomic islands in the pathogenic filamentous fungus Aspergillus fumigatus.</title>
        <authorList>
            <person name="Fedorova N.D."/>
            <person name="Khaldi N."/>
            <person name="Joardar V.S."/>
            <person name="Maiti R."/>
            <person name="Amedeo P."/>
            <person name="Anderson M.J."/>
            <person name="Crabtree J."/>
            <person name="Silva J.C."/>
            <person name="Badger J.H."/>
            <person name="Albarraq A."/>
            <person name="Angiuoli S."/>
            <person name="Bussey H."/>
            <person name="Bowyer P."/>
            <person name="Cotty P.J."/>
            <person name="Dyer P.S."/>
            <person name="Egan A."/>
            <person name="Galens K."/>
            <person name="Fraser-Liggett C.M."/>
            <person name="Haas B.J."/>
            <person name="Inman J.M."/>
            <person name="Kent R."/>
            <person name="Lemieux S."/>
            <person name="Malavazi I."/>
            <person name="Orvis J."/>
            <person name="Roemer T."/>
            <person name="Ronning C.M."/>
            <person name="Sundaram J.P."/>
            <person name="Sutton G."/>
            <person name="Turner G."/>
            <person name="Venter J.C."/>
            <person name="White O.R."/>
            <person name="Whitty B.R."/>
            <person name="Youngman P."/>
            <person name="Wolfe K.H."/>
            <person name="Goldman G.H."/>
            <person name="Wortman J.R."/>
            <person name="Jiang B."/>
            <person name="Denning D.W."/>
            <person name="Nierman W.C."/>
        </authorList>
    </citation>
    <scope>NUCLEOTIDE SEQUENCE [LARGE SCALE GENOMIC DNA]</scope>
    <source>
        <strain evidence="3">ATCC 1007 / CBS 513.65 / DSM 816 / NCTC 3887 / NRRL 1</strain>
    </source>
</reference>
<dbReference type="OrthoDB" id="5419922at2759"/>
<sequence>MPPPPSISPLCLEICSPPTSEVDADEVLGSDDELDDVALSARHRRIERLAEAYLQGTPLFILSASLRGPFDKDWVNPWKKSRRKATNLGQRHGRSYKEPEEVEEVVVQETNSRKRRRYHESRDIGGSDSPVISSDLELAASLPNGNTRSTSERPKVLKPTSGTSTRTVLSSRPTPKRSLPWVRPSAAQAQEQEPSPFIQHDARWLKKDRVRINSNNINPPTSPTATVSSRHSELRARAAISSKRRSQTPVLRPQAHSHTTSIGHSSSPGRTLSRQGSIARTDISREGASKSPAKQSIRSDMDHAAFLKPAKEHGSLCIVSSSSQLPKFEYRRRRLFPVLTQDHVQPSSAAEVEQIEPGSAAVADQPPQPPGPRNVSFADNIASRQLESSQESHTLRRGSIVTTAQSNSELGQEQQAIMPMPSNPSEKLDSAQRVPGTSAMMDCVTSLHTIAVSKDTTDYDGDTIPDPPFSTQAAVLLAQRSFQNDLDSPEHEPPRGPENDQSRTAAAASPPAINITPFRHMNIPQKISTLGHPMQDSSVGAPMMSTQCIIDAVTPFTFSTAKKKTSHQIYTLKSHSDNKKKRISFGTHPSPSIHSSPSSGKDVRSRNETQDDEIGPHIASQRTSSPREHQSPSQISALPMTLSGTTPPTAQDGQGAIGGADSFNLSQAIADAGSWLQQSFEINKDLQRCTNSASVPS</sequence>
<feature type="region of interest" description="Disordered" evidence="1">
    <location>
        <begin position="213"/>
        <end position="299"/>
    </location>
</feature>
<evidence type="ECO:0000256" key="1">
    <source>
        <dbReference type="SAM" id="MobiDB-lite"/>
    </source>
</evidence>
<feature type="compositionally biased region" description="Polar residues" evidence="1">
    <location>
        <begin position="631"/>
        <end position="649"/>
    </location>
</feature>
<dbReference type="RefSeq" id="XP_001268144.1">
    <property type="nucleotide sequence ID" value="XM_001268143.1"/>
</dbReference>
<feature type="region of interest" description="Disordered" evidence="1">
    <location>
        <begin position="347"/>
        <end position="377"/>
    </location>
</feature>
<feature type="compositionally biased region" description="Low complexity" evidence="1">
    <location>
        <begin position="588"/>
        <end position="599"/>
    </location>
</feature>
<proteinExistence type="predicted"/>
<dbReference type="EMBL" id="DS027060">
    <property type="protein sequence ID" value="EAW06718.1"/>
    <property type="molecule type" value="Genomic_DNA"/>
</dbReference>
<feature type="compositionally biased region" description="Polar residues" evidence="1">
    <location>
        <begin position="404"/>
        <end position="415"/>
    </location>
</feature>
<feature type="region of interest" description="Disordered" evidence="1">
    <location>
        <begin position="82"/>
        <end position="199"/>
    </location>
</feature>
<evidence type="ECO:0008006" key="4">
    <source>
        <dbReference type="Google" id="ProtNLM"/>
    </source>
</evidence>
<evidence type="ECO:0000313" key="2">
    <source>
        <dbReference type="EMBL" id="EAW06718.1"/>
    </source>
</evidence>
<dbReference type="AlphaFoldDB" id="A1CTT1"/>
<feature type="compositionally biased region" description="Low complexity" evidence="1">
    <location>
        <begin position="256"/>
        <end position="267"/>
    </location>
</feature>
<dbReference type="Proteomes" id="UP000006701">
    <property type="component" value="Unassembled WGS sequence"/>
</dbReference>
<dbReference type="VEuPathDB" id="FungiDB:ACLA_084130"/>
<evidence type="ECO:0000313" key="3">
    <source>
        <dbReference type="Proteomes" id="UP000006701"/>
    </source>
</evidence>
<dbReference type="OMA" id="WVNPWRK"/>
<accession>A1CTT1</accession>
<dbReference type="HOGENOM" id="CLU_397937_0_0_1"/>
<gene>
    <name evidence="2" type="ORF">ACLA_084130</name>
</gene>
<feature type="region of interest" description="Disordered" evidence="1">
    <location>
        <begin position="564"/>
        <end position="660"/>
    </location>
</feature>
<dbReference type="KEGG" id="act:ACLA_084130"/>
<feature type="compositionally biased region" description="Polar residues" evidence="1">
    <location>
        <begin position="160"/>
        <end position="173"/>
    </location>
</feature>
<dbReference type="GeneID" id="4699881"/>
<feature type="region of interest" description="Disordered" evidence="1">
    <location>
        <begin position="484"/>
        <end position="512"/>
    </location>
</feature>
<feature type="region of interest" description="Disordered" evidence="1">
    <location>
        <begin position="404"/>
        <end position="433"/>
    </location>
</feature>
<name>A1CTT1_ASPCL</name>